<gene>
    <name evidence="2" type="ORF">EAI82_03455</name>
</gene>
<dbReference type="RefSeq" id="WP_129795594.1">
    <property type="nucleotide sequence ID" value="NZ_RCXQ01000002.1"/>
</dbReference>
<evidence type="ECO:0000313" key="3">
    <source>
        <dbReference type="Proteomes" id="UP000293506"/>
    </source>
</evidence>
<protein>
    <submittedName>
        <fullName evidence="2">DUF1837 domain-containing protein</fullName>
    </submittedName>
</protein>
<name>A0A4Q5GJ56_9FIRM</name>
<dbReference type="AlphaFoldDB" id="A0A4Q5GJ56"/>
<reference evidence="2 3" key="1">
    <citation type="journal article" date="2019" name="Science, e1252229">
        <title>Invertible promoters mediate bacterial phase variation, antibiotic resistance, and host adaptation in the gut.</title>
        <authorList>
            <person name="Jiang X."/>
            <person name="Hall A.B."/>
            <person name="Arthur T.D."/>
            <person name="Plichta D.R."/>
            <person name="Covington C.T."/>
            <person name="Poyet M."/>
            <person name="Crothers J."/>
            <person name="Moses P.L."/>
            <person name="Tolonen A.C."/>
            <person name="Vlamakis H."/>
            <person name="Alm E.J."/>
            <person name="Xavier R.J."/>
        </authorList>
    </citation>
    <scope>NUCLEOTIDE SEQUENCE [LARGE SCALE GENOMIC DNA]</scope>
    <source>
        <strain evidence="3">af_0058</strain>
    </source>
</reference>
<accession>A0A4Q5GJ56</accession>
<organism evidence="2 3">
    <name type="scientific">Blautia obeum</name>
    <dbReference type="NCBI Taxonomy" id="40520"/>
    <lineage>
        <taxon>Bacteria</taxon>
        <taxon>Bacillati</taxon>
        <taxon>Bacillota</taxon>
        <taxon>Clostridia</taxon>
        <taxon>Lachnospirales</taxon>
        <taxon>Lachnospiraceae</taxon>
        <taxon>Blautia</taxon>
    </lineage>
</organism>
<dbReference type="Proteomes" id="UP000293506">
    <property type="component" value="Unassembled WGS sequence"/>
</dbReference>
<evidence type="ECO:0000259" key="1">
    <source>
        <dbReference type="Pfam" id="PF08878"/>
    </source>
</evidence>
<feature type="domain" description="Anti-bacteriophage protein A/HamA C-terminal" evidence="1">
    <location>
        <begin position="26"/>
        <end position="301"/>
    </location>
</feature>
<comment type="caution">
    <text evidence="2">The sequence shown here is derived from an EMBL/GenBank/DDBJ whole genome shotgun (WGS) entry which is preliminary data.</text>
</comment>
<dbReference type="EMBL" id="RCXQ01000002">
    <property type="protein sequence ID" value="RYT68269.1"/>
    <property type="molecule type" value="Genomic_DNA"/>
</dbReference>
<dbReference type="InterPro" id="IPR014976">
    <property type="entry name" value="AbpA_HamA_C"/>
</dbReference>
<dbReference type="Pfam" id="PF08878">
    <property type="entry name" value="HamA"/>
    <property type="match status" value="1"/>
</dbReference>
<sequence length="309" mass="35010">MSDNLSKTVHGDFDAVFCEVTQSSPVSWITQGELRLFHLNIRNNKFNPEEMKKLLYRNIGDYVFSRAKIEYFKVNGDAYAIVSQALRVLRKNGGADIKGTGSELGELLLYSFLEEKLKAPKLMSRVELSTDAKQYASSCDGIHLLTSGVSGVPYHQVVFGASSIVGDLTYAIDAAFESIVEIEKNEDKELHMVDNVIFDRLLNDDEVELAKQIFIPSPNPMVNYNISYGIFLGYTIGLDPNRYSIAEFPGIVEEKMQEDIRRNIDYILQKIRDNNLNLHSFYFYVLPFNDGETDKKDIMEAVLKGDVDL</sequence>
<evidence type="ECO:0000313" key="2">
    <source>
        <dbReference type="EMBL" id="RYT68269.1"/>
    </source>
</evidence>
<proteinExistence type="predicted"/>